<evidence type="ECO:0000259" key="13">
    <source>
        <dbReference type="PROSITE" id="PS51674"/>
    </source>
</evidence>
<keyword evidence="7" id="KW-0411">Iron-sulfur</keyword>
<evidence type="ECO:0000313" key="14">
    <source>
        <dbReference type="EMBL" id="GAA4963597.1"/>
    </source>
</evidence>
<gene>
    <name evidence="14" type="ORF">GCM10023205_29390</name>
</gene>
<evidence type="ECO:0000256" key="3">
    <source>
        <dbReference type="ARBA" id="ARBA00006597"/>
    </source>
</evidence>
<feature type="region of interest" description="Disordered" evidence="12">
    <location>
        <begin position="1"/>
        <end position="21"/>
    </location>
</feature>
<dbReference type="PANTHER" id="PTHR38839">
    <property type="entry name" value="TRANSCRIPTIONAL REGULATOR WHID-RELATED"/>
    <property type="match status" value="1"/>
</dbReference>
<evidence type="ECO:0000256" key="10">
    <source>
        <dbReference type="ARBA" id="ARBA00023157"/>
    </source>
</evidence>
<dbReference type="Pfam" id="PF02467">
    <property type="entry name" value="Whib"/>
    <property type="match status" value="1"/>
</dbReference>
<dbReference type="PROSITE" id="PS51257">
    <property type="entry name" value="PROKAR_LIPOPROTEIN"/>
    <property type="match status" value="1"/>
</dbReference>
<comment type="similarity">
    <text evidence="3">Belongs to the WhiB family.</text>
</comment>
<evidence type="ECO:0000313" key="15">
    <source>
        <dbReference type="Proteomes" id="UP001500466"/>
    </source>
</evidence>
<dbReference type="RefSeq" id="WP_345675888.1">
    <property type="nucleotide sequence ID" value="NZ_BAABHS010000009.1"/>
</dbReference>
<dbReference type="EMBL" id="BAABHS010000009">
    <property type="protein sequence ID" value="GAA4963597.1"/>
    <property type="molecule type" value="Genomic_DNA"/>
</dbReference>
<keyword evidence="9" id="KW-0238">DNA-binding</keyword>
<evidence type="ECO:0000256" key="6">
    <source>
        <dbReference type="ARBA" id="ARBA00023004"/>
    </source>
</evidence>
<reference evidence="15" key="1">
    <citation type="journal article" date="2019" name="Int. J. Syst. Evol. Microbiol.">
        <title>The Global Catalogue of Microorganisms (GCM) 10K type strain sequencing project: providing services to taxonomists for standard genome sequencing and annotation.</title>
        <authorList>
            <consortium name="The Broad Institute Genomics Platform"/>
            <consortium name="The Broad Institute Genome Sequencing Center for Infectious Disease"/>
            <person name="Wu L."/>
            <person name="Ma J."/>
        </authorList>
    </citation>
    <scope>NUCLEOTIDE SEQUENCE [LARGE SCALE GENOMIC DNA]</scope>
    <source>
        <strain evidence="15">JCM 17986</strain>
    </source>
</reference>
<evidence type="ECO:0000256" key="5">
    <source>
        <dbReference type="ARBA" id="ARBA00022723"/>
    </source>
</evidence>
<evidence type="ECO:0000256" key="9">
    <source>
        <dbReference type="ARBA" id="ARBA00023125"/>
    </source>
</evidence>
<keyword evidence="8" id="KW-0805">Transcription regulation</keyword>
<evidence type="ECO:0000256" key="2">
    <source>
        <dbReference type="ARBA" id="ARBA00004496"/>
    </source>
</evidence>
<evidence type="ECO:0000256" key="4">
    <source>
        <dbReference type="ARBA" id="ARBA00022485"/>
    </source>
</evidence>
<evidence type="ECO:0000256" key="7">
    <source>
        <dbReference type="ARBA" id="ARBA00023014"/>
    </source>
</evidence>
<dbReference type="InterPro" id="IPR034768">
    <property type="entry name" value="4FE4S_WBL"/>
</dbReference>
<evidence type="ECO:0000256" key="12">
    <source>
        <dbReference type="SAM" id="MobiDB-lite"/>
    </source>
</evidence>
<dbReference type="Proteomes" id="UP001500466">
    <property type="component" value="Unassembled WGS sequence"/>
</dbReference>
<keyword evidence="4" id="KW-0004">4Fe-4S</keyword>
<comment type="subcellular location">
    <subcellularLocation>
        <location evidence="2">Cytoplasm</location>
    </subcellularLocation>
</comment>
<evidence type="ECO:0000256" key="1">
    <source>
        <dbReference type="ARBA" id="ARBA00001966"/>
    </source>
</evidence>
<accession>A0ABP9H817</accession>
<evidence type="ECO:0000256" key="8">
    <source>
        <dbReference type="ARBA" id="ARBA00023015"/>
    </source>
</evidence>
<keyword evidence="6" id="KW-0408">Iron</keyword>
<comment type="cofactor">
    <cofactor evidence="1">
        <name>[4Fe-4S] cluster</name>
        <dbReference type="ChEBI" id="CHEBI:49883"/>
    </cofactor>
</comment>
<feature type="compositionally biased region" description="Basic residues" evidence="12">
    <location>
        <begin position="99"/>
        <end position="112"/>
    </location>
</feature>
<protein>
    <recommendedName>
        <fullName evidence="13">4Fe-4S Wbl-type domain-containing protein</fullName>
    </recommendedName>
</protein>
<keyword evidence="15" id="KW-1185">Reference proteome</keyword>
<proteinExistence type="inferred from homology"/>
<organism evidence="14 15">
    <name type="scientific">Yinghuangia aomiensis</name>
    <dbReference type="NCBI Taxonomy" id="676205"/>
    <lineage>
        <taxon>Bacteria</taxon>
        <taxon>Bacillati</taxon>
        <taxon>Actinomycetota</taxon>
        <taxon>Actinomycetes</taxon>
        <taxon>Kitasatosporales</taxon>
        <taxon>Streptomycetaceae</taxon>
        <taxon>Yinghuangia</taxon>
    </lineage>
</organism>
<keyword evidence="10" id="KW-1015">Disulfide bond</keyword>
<name>A0ABP9H817_9ACTN</name>
<sequence>MPDRSDLPSSASDIAEPPAARASTWIPPAAGACRVEDLALFLGLPGEPAVARIAREEEAKRVCARCAVLVECRAAALAEADPETTGVRGGLTPEERRAVAGRRRRRGGLRAK</sequence>
<dbReference type="PROSITE" id="PS51674">
    <property type="entry name" value="4FE4S_WBL"/>
    <property type="match status" value="1"/>
</dbReference>
<dbReference type="InterPro" id="IPR003482">
    <property type="entry name" value="Whib"/>
</dbReference>
<comment type="caution">
    <text evidence="14">The sequence shown here is derived from an EMBL/GenBank/DDBJ whole genome shotgun (WGS) entry which is preliminary data.</text>
</comment>
<feature type="region of interest" description="Disordered" evidence="12">
    <location>
        <begin position="80"/>
        <end position="112"/>
    </location>
</feature>
<keyword evidence="11" id="KW-0804">Transcription</keyword>
<keyword evidence="5" id="KW-0479">Metal-binding</keyword>
<evidence type="ECO:0000256" key="11">
    <source>
        <dbReference type="ARBA" id="ARBA00023163"/>
    </source>
</evidence>
<feature type="domain" description="4Fe-4S Wbl-type" evidence="13">
    <location>
        <begin position="32"/>
        <end position="98"/>
    </location>
</feature>